<dbReference type="Pfam" id="PF14371">
    <property type="entry name" value="DUF4412"/>
    <property type="match status" value="1"/>
</dbReference>
<reference evidence="2 3" key="1">
    <citation type="journal article" date="2015" name="Microbes Environ.">
        <title>Distribution and evolution of nitrogen fixation genes in the phylum bacteroidetes.</title>
        <authorList>
            <person name="Inoue J."/>
            <person name="Oshima K."/>
            <person name="Suda W."/>
            <person name="Sakamoto M."/>
            <person name="Iino T."/>
            <person name="Noda S."/>
            <person name="Hongoh Y."/>
            <person name="Hattori M."/>
            <person name="Ohkuma M."/>
        </authorList>
    </citation>
    <scope>NUCLEOTIDE SEQUENCE [LARGE SCALE GENOMIC DNA]</scope>
    <source>
        <strain evidence="2">JCM 15548</strain>
    </source>
</reference>
<dbReference type="InterPro" id="IPR025524">
    <property type="entry name" value="DUF4412"/>
</dbReference>
<gene>
    <name evidence="2" type="ORF">JCM15548_13914</name>
</gene>
<organism evidence="2 3">
    <name type="scientific">Geofilum rubicundum JCM 15548</name>
    <dbReference type="NCBI Taxonomy" id="1236989"/>
    <lineage>
        <taxon>Bacteria</taxon>
        <taxon>Pseudomonadati</taxon>
        <taxon>Bacteroidota</taxon>
        <taxon>Bacteroidia</taxon>
        <taxon>Marinilabiliales</taxon>
        <taxon>Marinilabiliaceae</taxon>
        <taxon>Geofilum</taxon>
    </lineage>
</organism>
<dbReference type="OrthoDB" id="1524221at2"/>
<protein>
    <recommendedName>
        <fullName evidence="1">DUF4412 domain-containing protein</fullName>
    </recommendedName>
</protein>
<sequence length="332" mass="37053">MRSFFLSLITMAILSAFHQTPLNAQSLMERVAKRAAEKLEQKTEDRIDQKVDEGIDKSLDDIEESATTNKEENASPDRNSEAANQKRMENLLGKMGISSEPVNYADAYTFNSSMRINIKTVNKKGKVVNDGDMVSYLSDDDKCMAYEFVSGDINVEVENAPKNKGLFIIDYDNKATLILSEDNNQKTGVAYGLSEDFGKSLSGEAEDDVYEESTGEDLDYTPANLKKTGRTKDILGYKCEEYEYTDENTRGSFWLTKDYESPRSTALPSMFNWTAVTFGRTSGFLMASESTDLQSGEKSTMEVTEINPNKNTSFHTKQYEITNLGSIGMAGN</sequence>
<dbReference type="Proteomes" id="UP000032900">
    <property type="component" value="Unassembled WGS sequence"/>
</dbReference>
<dbReference type="STRING" id="1236989.JCM15548_13914"/>
<dbReference type="RefSeq" id="WP_062127719.1">
    <property type="nucleotide sequence ID" value="NZ_BAZW01000051.1"/>
</dbReference>
<feature type="domain" description="DUF4412" evidence="1">
    <location>
        <begin position="216"/>
        <end position="259"/>
    </location>
</feature>
<dbReference type="EMBL" id="BAZW01000051">
    <property type="protein sequence ID" value="GAO31543.1"/>
    <property type="molecule type" value="Genomic_DNA"/>
</dbReference>
<name>A0A0E9M1U7_9BACT</name>
<keyword evidence="3" id="KW-1185">Reference proteome</keyword>
<evidence type="ECO:0000259" key="1">
    <source>
        <dbReference type="Pfam" id="PF14371"/>
    </source>
</evidence>
<dbReference type="AlphaFoldDB" id="A0A0E9M1U7"/>
<comment type="caution">
    <text evidence="2">The sequence shown here is derived from an EMBL/GenBank/DDBJ whole genome shotgun (WGS) entry which is preliminary data.</text>
</comment>
<accession>A0A0E9M1U7</accession>
<evidence type="ECO:0000313" key="3">
    <source>
        <dbReference type="Proteomes" id="UP000032900"/>
    </source>
</evidence>
<proteinExistence type="predicted"/>
<evidence type="ECO:0000313" key="2">
    <source>
        <dbReference type="EMBL" id="GAO31543.1"/>
    </source>
</evidence>